<feature type="domain" description="HTH marR-type" evidence="4">
    <location>
        <begin position="1"/>
        <end position="110"/>
    </location>
</feature>
<keyword evidence="3" id="KW-0804">Transcription</keyword>
<dbReference type="GO" id="GO:0003677">
    <property type="term" value="F:DNA binding"/>
    <property type="evidence" value="ECO:0007669"/>
    <property type="project" value="UniProtKB-KW"/>
</dbReference>
<evidence type="ECO:0000259" key="4">
    <source>
        <dbReference type="PROSITE" id="PS50995"/>
    </source>
</evidence>
<dbReference type="EMBL" id="JAMQKC010000009">
    <property type="protein sequence ID" value="MDC3417476.1"/>
    <property type="molecule type" value="Genomic_DNA"/>
</dbReference>
<accession>A0A9X4AF41</accession>
<dbReference type="PANTHER" id="PTHR42756:SF1">
    <property type="entry name" value="TRANSCRIPTIONAL REPRESSOR OF EMRAB OPERON"/>
    <property type="match status" value="1"/>
</dbReference>
<evidence type="ECO:0000256" key="3">
    <source>
        <dbReference type="ARBA" id="ARBA00023163"/>
    </source>
</evidence>
<dbReference type="PROSITE" id="PS50995">
    <property type="entry name" value="HTH_MARR_2"/>
    <property type="match status" value="1"/>
</dbReference>
<organism evidence="5 6">
    <name type="scientific">Aquibacillus salsiterrae</name>
    <dbReference type="NCBI Taxonomy" id="2950439"/>
    <lineage>
        <taxon>Bacteria</taxon>
        <taxon>Bacillati</taxon>
        <taxon>Bacillota</taxon>
        <taxon>Bacilli</taxon>
        <taxon>Bacillales</taxon>
        <taxon>Bacillaceae</taxon>
        <taxon>Aquibacillus</taxon>
    </lineage>
</organism>
<protein>
    <submittedName>
        <fullName evidence="5">MarR family transcriptional regulator</fullName>
    </submittedName>
</protein>
<evidence type="ECO:0000256" key="2">
    <source>
        <dbReference type="ARBA" id="ARBA00023125"/>
    </source>
</evidence>
<gene>
    <name evidence="5" type="ORF">NC799_11270</name>
</gene>
<dbReference type="PRINTS" id="PR00598">
    <property type="entry name" value="HTHMARR"/>
</dbReference>
<dbReference type="InterPro" id="IPR036390">
    <property type="entry name" value="WH_DNA-bd_sf"/>
</dbReference>
<proteinExistence type="predicted"/>
<dbReference type="Gene3D" id="1.10.10.10">
    <property type="entry name" value="Winged helix-like DNA-binding domain superfamily/Winged helix DNA-binding domain"/>
    <property type="match status" value="1"/>
</dbReference>
<keyword evidence="6" id="KW-1185">Reference proteome</keyword>
<reference evidence="5" key="1">
    <citation type="submission" date="2022-06" db="EMBL/GenBank/DDBJ databases">
        <title>Aquibacillus sp. a new bacterium isolated from soil saline samples.</title>
        <authorList>
            <person name="Galisteo C."/>
            <person name="De La Haba R."/>
            <person name="Sanchez-Porro C."/>
            <person name="Ventosa A."/>
        </authorList>
    </citation>
    <scope>NUCLEOTIDE SEQUENCE</scope>
    <source>
        <strain evidence="5">3ASR75-54</strain>
    </source>
</reference>
<evidence type="ECO:0000256" key="1">
    <source>
        <dbReference type="ARBA" id="ARBA00023015"/>
    </source>
</evidence>
<evidence type="ECO:0000313" key="6">
    <source>
        <dbReference type="Proteomes" id="UP001145069"/>
    </source>
</evidence>
<comment type="caution">
    <text evidence="5">The sequence shown here is derived from an EMBL/GenBank/DDBJ whole genome shotgun (WGS) entry which is preliminary data.</text>
</comment>
<dbReference type="PANTHER" id="PTHR42756">
    <property type="entry name" value="TRANSCRIPTIONAL REGULATOR, MARR"/>
    <property type="match status" value="1"/>
</dbReference>
<dbReference type="Proteomes" id="UP001145069">
    <property type="component" value="Unassembled WGS sequence"/>
</dbReference>
<dbReference type="Pfam" id="PF01047">
    <property type="entry name" value="MarR"/>
    <property type="match status" value="1"/>
</dbReference>
<sequence length="110" mass="12710">MLGQEIASHELSLLKLLYEKRIHTVSSLAAELGVTSSHITSVTERMVKKKFIVRERSLVDRRVVQLSLTDKGIELVADLDQRRHEFIAKKFKNLSDEELSQLQHIFQKIL</sequence>
<keyword evidence="2" id="KW-0238">DNA-binding</keyword>
<dbReference type="AlphaFoldDB" id="A0A9X4AF41"/>
<dbReference type="SUPFAM" id="SSF46785">
    <property type="entry name" value="Winged helix' DNA-binding domain"/>
    <property type="match status" value="1"/>
</dbReference>
<keyword evidence="1" id="KW-0805">Transcription regulation</keyword>
<dbReference type="RefSeq" id="WP_272446541.1">
    <property type="nucleotide sequence ID" value="NZ_JAMQKC010000009.1"/>
</dbReference>
<dbReference type="SMART" id="SM00347">
    <property type="entry name" value="HTH_MARR"/>
    <property type="match status" value="1"/>
</dbReference>
<dbReference type="InterPro" id="IPR036388">
    <property type="entry name" value="WH-like_DNA-bd_sf"/>
</dbReference>
<dbReference type="GO" id="GO:0003700">
    <property type="term" value="F:DNA-binding transcription factor activity"/>
    <property type="evidence" value="ECO:0007669"/>
    <property type="project" value="InterPro"/>
</dbReference>
<name>A0A9X4AF41_9BACI</name>
<evidence type="ECO:0000313" key="5">
    <source>
        <dbReference type="EMBL" id="MDC3417476.1"/>
    </source>
</evidence>
<dbReference type="InterPro" id="IPR000835">
    <property type="entry name" value="HTH_MarR-typ"/>
</dbReference>